<reference evidence="2" key="1">
    <citation type="journal article" date="2019" name="Int. J. Syst. Evol. Microbiol.">
        <title>The Global Catalogue of Microorganisms (GCM) 10K type strain sequencing project: providing services to taxonomists for standard genome sequencing and annotation.</title>
        <authorList>
            <consortium name="The Broad Institute Genomics Platform"/>
            <consortium name="The Broad Institute Genome Sequencing Center for Infectious Disease"/>
            <person name="Wu L."/>
            <person name="Ma J."/>
        </authorList>
    </citation>
    <scope>NUCLEOTIDE SEQUENCE [LARGE SCALE GENOMIC DNA]</scope>
    <source>
        <strain evidence="2">CCUG 63369</strain>
    </source>
</reference>
<dbReference type="SUPFAM" id="SSF52540">
    <property type="entry name" value="P-loop containing nucleoside triphosphate hydrolases"/>
    <property type="match status" value="1"/>
</dbReference>
<organism evidence="1 2">
    <name type="scientific">Streptomonospora algeriensis</name>
    <dbReference type="NCBI Taxonomy" id="995084"/>
    <lineage>
        <taxon>Bacteria</taxon>
        <taxon>Bacillati</taxon>
        <taxon>Actinomycetota</taxon>
        <taxon>Actinomycetes</taxon>
        <taxon>Streptosporangiales</taxon>
        <taxon>Nocardiopsidaceae</taxon>
        <taxon>Streptomonospora</taxon>
    </lineage>
</organism>
<gene>
    <name evidence="1" type="ORF">ACFQZU_05610</name>
</gene>
<sequence length="169" mass="17992">MAPERTFVDLDERAALFRSRLDGKSMLVFLPPRLSPCEGARKVRLETLSVEESLTLLREHLGPARVDGEPETARALVSHCAQLPLALRILAERLNELADVPLATIAAELSAEDERLDGLGGTGDELSDVRAVFSASYGALAEETAGLFRTLGVYPGDDFTPASCGAAAG</sequence>
<feature type="non-terminal residue" evidence="1">
    <location>
        <position position="169"/>
    </location>
</feature>
<proteinExistence type="predicted"/>
<protein>
    <submittedName>
        <fullName evidence="1">Uncharacterized protein</fullName>
    </submittedName>
</protein>
<evidence type="ECO:0000313" key="1">
    <source>
        <dbReference type="EMBL" id="MFD0800796.1"/>
    </source>
</evidence>
<dbReference type="EMBL" id="JBHTHR010000100">
    <property type="protein sequence ID" value="MFD0800796.1"/>
    <property type="molecule type" value="Genomic_DNA"/>
</dbReference>
<comment type="caution">
    <text evidence="1">The sequence shown here is derived from an EMBL/GenBank/DDBJ whole genome shotgun (WGS) entry which is preliminary data.</text>
</comment>
<name>A0ABW3BD50_9ACTN</name>
<keyword evidence="2" id="KW-1185">Reference proteome</keyword>
<evidence type="ECO:0000313" key="2">
    <source>
        <dbReference type="Proteomes" id="UP001596956"/>
    </source>
</evidence>
<accession>A0ABW3BD50</accession>
<dbReference type="Proteomes" id="UP001596956">
    <property type="component" value="Unassembled WGS sequence"/>
</dbReference>
<dbReference type="InterPro" id="IPR027417">
    <property type="entry name" value="P-loop_NTPase"/>
</dbReference>